<dbReference type="OrthoDB" id="2377232at2"/>
<evidence type="ECO:0000256" key="2">
    <source>
        <dbReference type="SAM" id="Phobius"/>
    </source>
</evidence>
<name>F8IJR1_ALIAT</name>
<organism evidence="3 4">
    <name type="scientific">Alicyclobacillus acidocaldarius (strain Tc-4-1)</name>
    <name type="common">Bacillus acidocaldarius</name>
    <dbReference type="NCBI Taxonomy" id="1048834"/>
    <lineage>
        <taxon>Bacteria</taxon>
        <taxon>Bacillati</taxon>
        <taxon>Bacillota</taxon>
        <taxon>Bacilli</taxon>
        <taxon>Bacillales</taxon>
        <taxon>Alicyclobacillaceae</taxon>
        <taxon>Alicyclobacillus</taxon>
    </lineage>
</organism>
<keyword evidence="2" id="KW-0472">Membrane</keyword>
<proteinExistence type="predicted"/>
<reference evidence="3 4" key="1">
    <citation type="journal article" date="2011" name="J. Bacteriol.">
        <title>Complete Genome Sequence of Alicyclobacillus acidocaldarius Strain Tc-4-1.</title>
        <authorList>
            <person name="Chen Y."/>
            <person name="He Y."/>
            <person name="Zhang B."/>
            <person name="Yang J."/>
            <person name="Li W."/>
            <person name="Dong Z."/>
            <person name="Hu S."/>
        </authorList>
    </citation>
    <scope>NUCLEOTIDE SEQUENCE [LARGE SCALE GENOMIC DNA]</scope>
    <source>
        <strain evidence="3 4">Tc-4-1</strain>
    </source>
</reference>
<dbReference type="Proteomes" id="UP000000292">
    <property type="component" value="Chromosome"/>
</dbReference>
<keyword evidence="2" id="KW-1133">Transmembrane helix</keyword>
<dbReference type="KEGG" id="aad:TC41_0278"/>
<dbReference type="RefSeq" id="WP_014463161.1">
    <property type="nucleotide sequence ID" value="NC_017167.1"/>
</dbReference>
<evidence type="ECO:0000256" key="1">
    <source>
        <dbReference type="SAM" id="MobiDB-lite"/>
    </source>
</evidence>
<feature type="compositionally biased region" description="Basic residues" evidence="1">
    <location>
        <begin position="144"/>
        <end position="153"/>
    </location>
</feature>
<feature type="transmembrane region" description="Helical" evidence="2">
    <location>
        <begin position="100"/>
        <end position="120"/>
    </location>
</feature>
<gene>
    <name evidence="3" type="ordered locus">TC41_0278</name>
</gene>
<evidence type="ECO:0000313" key="3">
    <source>
        <dbReference type="EMBL" id="AEJ42250.1"/>
    </source>
</evidence>
<feature type="region of interest" description="Disordered" evidence="1">
    <location>
        <begin position="138"/>
        <end position="167"/>
    </location>
</feature>
<reference evidence="4" key="2">
    <citation type="submission" date="2011-06" db="EMBL/GenBank/DDBJ databases">
        <title>The complete genome sequence of Alicyclobacillus acidocaldarius sp. Tc-4-1.</title>
        <authorList>
            <person name="Chen Y."/>
            <person name="He Y."/>
            <person name="Dong Z."/>
            <person name="Hu S."/>
        </authorList>
    </citation>
    <scope>NUCLEOTIDE SEQUENCE [LARGE SCALE GENOMIC DNA]</scope>
    <source>
        <strain evidence="4">Tc-4-1</strain>
    </source>
</reference>
<dbReference type="EMBL" id="CP002902">
    <property type="protein sequence ID" value="AEJ42250.1"/>
    <property type="molecule type" value="Genomic_DNA"/>
</dbReference>
<dbReference type="AlphaFoldDB" id="F8IJR1"/>
<dbReference type="PATRIC" id="fig|1048834.4.peg.260"/>
<evidence type="ECO:0000313" key="4">
    <source>
        <dbReference type="Proteomes" id="UP000000292"/>
    </source>
</evidence>
<keyword evidence="2" id="KW-0812">Transmembrane</keyword>
<sequence>MTKVRHISLAFLSFLRMFWILVQDEMEAKCEGREQICRPKAEALLPPFARSLARAPSCTRTAFPAYADVKGRSGVRPLTPLQENTVTNDINTRVTQVNTAVTVLNTAIMLVSIGLSLYALRAARKASEPFVDAALSPSTTTRVGRARRSRRLERARPSRQVLNSRTR</sequence>
<protein>
    <submittedName>
        <fullName evidence="3">Uncharacterized protein</fullName>
    </submittedName>
</protein>
<dbReference type="HOGENOM" id="CLU_1591131_0_0_9"/>
<accession>F8IJR1</accession>